<dbReference type="PANTHER" id="PTHR12246">
    <property type="entry name" value="PALMITOYLTRANSFERASE ZDHHC16"/>
    <property type="match status" value="1"/>
</dbReference>
<dbReference type="EC" id="2.3.1.225" evidence="7"/>
<proteinExistence type="inferred from homology"/>
<comment type="domain">
    <text evidence="7">The DHHC domain is required for palmitoyltransferase activity.</text>
</comment>
<evidence type="ECO:0000256" key="5">
    <source>
        <dbReference type="ARBA" id="ARBA00023136"/>
    </source>
</evidence>
<evidence type="ECO:0000313" key="10">
    <source>
        <dbReference type="Proteomes" id="UP000549394"/>
    </source>
</evidence>
<evidence type="ECO:0000256" key="2">
    <source>
        <dbReference type="ARBA" id="ARBA00022679"/>
    </source>
</evidence>
<evidence type="ECO:0000313" key="9">
    <source>
        <dbReference type="EMBL" id="CAD5123360.1"/>
    </source>
</evidence>
<name>A0A7I8W630_9ANNE</name>
<comment type="caution">
    <text evidence="9">The sequence shown here is derived from an EMBL/GenBank/DDBJ whole genome shotgun (WGS) entry which is preliminary data.</text>
</comment>
<evidence type="ECO:0000256" key="4">
    <source>
        <dbReference type="ARBA" id="ARBA00022989"/>
    </source>
</evidence>
<dbReference type="GO" id="GO:0016020">
    <property type="term" value="C:membrane"/>
    <property type="evidence" value="ECO:0007669"/>
    <property type="project" value="UniProtKB-SubCell"/>
</dbReference>
<protein>
    <recommendedName>
        <fullName evidence="7">Palmitoyltransferase</fullName>
        <ecNumber evidence="7">2.3.1.225</ecNumber>
    </recommendedName>
</protein>
<comment type="similarity">
    <text evidence="7">Belongs to the DHHC palmitoyltransferase family.</text>
</comment>
<evidence type="ECO:0000256" key="7">
    <source>
        <dbReference type="RuleBase" id="RU079119"/>
    </source>
</evidence>
<evidence type="ECO:0000256" key="6">
    <source>
        <dbReference type="ARBA" id="ARBA00023315"/>
    </source>
</evidence>
<comment type="catalytic activity">
    <reaction evidence="7">
        <text>L-cysteinyl-[protein] + hexadecanoyl-CoA = S-hexadecanoyl-L-cysteinyl-[protein] + CoA</text>
        <dbReference type="Rhea" id="RHEA:36683"/>
        <dbReference type="Rhea" id="RHEA-COMP:10131"/>
        <dbReference type="Rhea" id="RHEA-COMP:11032"/>
        <dbReference type="ChEBI" id="CHEBI:29950"/>
        <dbReference type="ChEBI" id="CHEBI:57287"/>
        <dbReference type="ChEBI" id="CHEBI:57379"/>
        <dbReference type="ChEBI" id="CHEBI:74151"/>
        <dbReference type="EC" id="2.3.1.225"/>
    </reaction>
</comment>
<dbReference type="Proteomes" id="UP000549394">
    <property type="component" value="Unassembled WGS sequence"/>
</dbReference>
<keyword evidence="5 7" id="KW-0472">Membrane</keyword>
<feature type="domain" description="Palmitoyltransferase DHHC" evidence="8">
    <location>
        <begin position="156"/>
        <end position="188"/>
    </location>
</feature>
<keyword evidence="6 7" id="KW-0012">Acyltransferase</keyword>
<comment type="subcellular location">
    <subcellularLocation>
        <location evidence="1">Membrane</location>
        <topology evidence="1">Multi-pass membrane protein</topology>
    </subcellularLocation>
</comment>
<feature type="transmembrane region" description="Helical" evidence="7">
    <location>
        <begin position="119"/>
        <end position="139"/>
    </location>
</feature>
<reference evidence="9 10" key="1">
    <citation type="submission" date="2020-08" db="EMBL/GenBank/DDBJ databases">
        <authorList>
            <person name="Hejnol A."/>
        </authorList>
    </citation>
    <scope>NUCLEOTIDE SEQUENCE [LARGE SCALE GENOMIC DNA]</scope>
</reference>
<dbReference type="OrthoDB" id="331948at2759"/>
<sequence length="190" mass="21776">MSAKSAGTLGRIFARILRFIQNRCMELLKFLWNILPLPLKNRLKKLKLLFNILFFNSQTSWYTGLTTATEPCNWLFSRGLKLAGPIFVVVVVLLVTIVLVVFFVCLLPQKFEESPGWALWHLFLGHYVTLNIGFNYFMALKTDPGTPPNSVPEVVSICKKCIAPKPPRTHHCDICKKCVLKMDHHCRILF</sequence>
<dbReference type="InterPro" id="IPR039859">
    <property type="entry name" value="PFA4/ZDH16/20/ERF2-like"/>
</dbReference>
<dbReference type="AlphaFoldDB" id="A0A7I8W630"/>
<dbReference type="InterPro" id="IPR001594">
    <property type="entry name" value="Palmitoyltrfase_DHHC"/>
</dbReference>
<keyword evidence="2 7" id="KW-0808">Transferase</keyword>
<dbReference type="GO" id="GO:0019706">
    <property type="term" value="F:protein-cysteine S-palmitoyltransferase activity"/>
    <property type="evidence" value="ECO:0007669"/>
    <property type="project" value="UniProtKB-EC"/>
</dbReference>
<evidence type="ECO:0000256" key="1">
    <source>
        <dbReference type="ARBA" id="ARBA00004141"/>
    </source>
</evidence>
<organism evidence="9 10">
    <name type="scientific">Dimorphilus gyrociliatus</name>
    <dbReference type="NCBI Taxonomy" id="2664684"/>
    <lineage>
        <taxon>Eukaryota</taxon>
        <taxon>Metazoa</taxon>
        <taxon>Spiralia</taxon>
        <taxon>Lophotrochozoa</taxon>
        <taxon>Annelida</taxon>
        <taxon>Polychaeta</taxon>
        <taxon>Polychaeta incertae sedis</taxon>
        <taxon>Dinophilidae</taxon>
        <taxon>Dimorphilus</taxon>
    </lineage>
</organism>
<dbReference type="Pfam" id="PF01529">
    <property type="entry name" value="DHHC"/>
    <property type="match status" value="1"/>
</dbReference>
<feature type="transmembrane region" description="Helical" evidence="7">
    <location>
        <begin position="48"/>
        <end position="65"/>
    </location>
</feature>
<evidence type="ECO:0000259" key="8">
    <source>
        <dbReference type="Pfam" id="PF01529"/>
    </source>
</evidence>
<dbReference type="PROSITE" id="PS50216">
    <property type="entry name" value="DHHC"/>
    <property type="match status" value="1"/>
</dbReference>
<accession>A0A7I8W630</accession>
<dbReference type="EMBL" id="CAJFCJ010000019">
    <property type="protein sequence ID" value="CAD5123360.1"/>
    <property type="molecule type" value="Genomic_DNA"/>
</dbReference>
<feature type="transmembrane region" description="Helical" evidence="7">
    <location>
        <begin position="85"/>
        <end position="107"/>
    </location>
</feature>
<gene>
    <name evidence="9" type="ORF">DGYR_LOCUS11046</name>
</gene>
<keyword evidence="3 7" id="KW-0812">Transmembrane</keyword>
<keyword evidence="10" id="KW-1185">Reference proteome</keyword>
<keyword evidence="4 7" id="KW-1133">Transmembrane helix</keyword>
<evidence type="ECO:0000256" key="3">
    <source>
        <dbReference type="ARBA" id="ARBA00022692"/>
    </source>
</evidence>